<evidence type="ECO:0000256" key="2">
    <source>
        <dbReference type="SAM" id="Phobius"/>
    </source>
</evidence>
<evidence type="ECO:0000313" key="4">
    <source>
        <dbReference type="EMBL" id="SDL85856.1"/>
    </source>
</evidence>
<accession>A0A1G9NH14</accession>
<feature type="coiled-coil region" evidence="1">
    <location>
        <begin position="898"/>
        <end position="929"/>
    </location>
</feature>
<keyword evidence="5" id="KW-1185">Reference proteome</keyword>
<feature type="domain" description="YobI-like P-loop NTPase" evidence="3">
    <location>
        <begin position="50"/>
        <end position="431"/>
    </location>
</feature>
<reference evidence="5" key="1">
    <citation type="submission" date="2016-10" db="EMBL/GenBank/DDBJ databases">
        <authorList>
            <person name="Varghese N."/>
            <person name="Submissions S."/>
        </authorList>
    </citation>
    <scope>NUCLEOTIDE SEQUENCE [LARGE SCALE GENOMIC DNA]</scope>
    <source>
        <strain evidence="5">DSM 24536</strain>
    </source>
</reference>
<keyword evidence="2" id="KW-1133">Transmembrane helix</keyword>
<feature type="transmembrane region" description="Helical" evidence="2">
    <location>
        <begin position="214"/>
        <end position="238"/>
    </location>
</feature>
<dbReference type="SUPFAM" id="SSF52540">
    <property type="entry name" value="P-loop containing nucleoside triphosphate hydrolases"/>
    <property type="match status" value="1"/>
</dbReference>
<protein>
    <recommendedName>
        <fullName evidence="3">YobI-like P-loop NTPase domain-containing protein</fullName>
    </recommendedName>
</protein>
<evidence type="ECO:0000313" key="5">
    <source>
        <dbReference type="Proteomes" id="UP000199226"/>
    </source>
</evidence>
<sequence>MKRLFKKAIIAIHKKLDKMVAGWQALPGEETPATAYHSLSPINDADADQYIEALTWALDNRKEKSIYNIALTGPYGSGKSSILKTFQEKNENKDYVFLEISLATFKEELAESSAITEDKDENKEKAAQSNASKNNEDILRLIELSILQQIFYHEEDSKIPDSRFKKIRSFKRKNMAWITAGIMAALLFGFNLFFPEKITNILKLTFPSLLSLILHWLSLVIFLGSLSIVIFRSIRLFYGINISKFKFNDAEIEIDKSISKSILNNHLDEILYFFDVTGYSVVIIEDLDRFRRAEIFTKLRELNLLINNSKKIKQEVVFIYAVRDEMFQDKDRTKFFDFIVPVIPVINSSNSNEKLAKVITENKYNISGDLIDDIALFIDDMRLLYNITNEYHIYHHLLGSELDQDKLMAMIVYKNIYPDDFVLLSDGKGKLFKLLNNRQQYIGDALTVLNATLKSHKEDLKQIQDIHIKDADQLRMVYLLNYVNKASGFQQFIINGTPRTLLEVANDEDIFAYIIEDKAAYNQYYSQHGYYYITEIQSKIKFKSIEADVDGNQGYDEKLKLINDYWEDREETIKSEIQKLEKQKTAIRHLKLQEILTDKSSNVDIDYTTKQGLLLRLLLRSGYISEDYLDYISLFYEGSITKEDRSFLLNVKSQSALAHDYTLSKMANLISKMRSVDFQQAYLLNYNLLDFMLVNTGYRTQLDNILNQLHDGNDYGTSFIEGFLTNGTNIEVFIRELSAKWPAIWKYVSTGSDLTKERKEEYFKLIIANADLEDIKKIAERSNLADRISVSDNFLSIIPDEERIEQVISTLNLKFKKLEMKDAPQGLLDFVYKGNYYKISPIMLEGFMHIKGDFSRSTFDSANYLAVLNSKMPEMISYIEASINEYVTDVYLVIPTNKKEAESELLSLLNNKEIKLAQLIKVIEAAETKVSDITKVTSLRTDEMLFEESKVRATWHNMIEYFARDKEIISSSLVSFLNNDDNAKALASDSIDITNPSPNLETVEAFMLALVNETGIDNISYEILLPSIRYDYNLDEIKEVGDDKIKLLIEYYIIDPSAENFIKLKAKYPSLRFPFLEKSKADVLANIAAYELDAGDISYILRSESFTPAEKKGVIEAMDADLIINNANILKSIVKLIFDHHPFLVSKQILIAALQQSLPVNDRVRFFNMHYNSFAKADIPVIFKTFPYPYSDIGVLYTSPVIDHDKENGFLATNLKSRGFIANSKDEKKGIRIINFKKDK</sequence>
<dbReference type="STRING" id="990371.SAMN05421813_10335"/>
<name>A0A1G9NH14_9SPHI</name>
<organism evidence="4 5">
    <name type="scientific">Daejeonella rubra</name>
    <dbReference type="NCBI Taxonomy" id="990371"/>
    <lineage>
        <taxon>Bacteria</taxon>
        <taxon>Pseudomonadati</taxon>
        <taxon>Bacteroidota</taxon>
        <taxon>Sphingobacteriia</taxon>
        <taxon>Sphingobacteriales</taxon>
        <taxon>Sphingobacteriaceae</taxon>
        <taxon>Daejeonella</taxon>
    </lineage>
</organism>
<keyword evidence="2" id="KW-0812">Transmembrane</keyword>
<evidence type="ECO:0000256" key="1">
    <source>
        <dbReference type="SAM" id="Coils"/>
    </source>
</evidence>
<dbReference type="InterPro" id="IPR048428">
    <property type="entry name" value="YobI-NTPase"/>
</dbReference>
<dbReference type="Pfam" id="PF20693">
    <property type="entry name" value="YobI-ATPase"/>
    <property type="match status" value="1"/>
</dbReference>
<keyword evidence="2" id="KW-0472">Membrane</keyword>
<feature type="transmembrane region" description="Helical" evidence="2">
    <location>
        <begin position="175"/>
        <end position="194"/>
    </location>
</feature>
<dbReference type="InterPro" id="IPR027417">
    <property type="entry name" value="P-loop_NTPase"/>
</dbReference>
<dbReference type="Gene3D" id="3.40.50.300">
    <property type="entry name" value="P-loop containing nucleotide triphosphate hydrolases"/>
    <property type="match status" value="1"/>
</dbReference>
<proteinExistence type="predicted"/>
<dbReference type="AlphaFoldDB" id="A0A1G9NH14"/>
<gene>
    <name evidence="4" type="ORF">SAMN05421813_10335</name>
</gene>
<dbReference type="Proteomes" id="UP000199226">
    <property type="component" value="Unassembled WGS sequence"/>
</dbReference>
<evidence type="ECO:0000259" key="3">
    <source>
        <dbReference type="Pfam" id="PF20693"/>
    </source>
</evidence>
<dbReference type="EMBL" id="FNHH01000003">
    <property type="protein sequence ID" value="SDL85856.1"/>
    <property type="molecule type" value="Genomic_DNA"/>
</dbReference>
<keyword evidence="1" id="KW-0175">Coiled coil</keyword>